<dbReference type="PANTHER" id="PTHR15460">
    <property type="entry name" value="PEROXISOMAL MEMBRANE PROTEIN 4"/>
    <property type="match status" value="1"/>
</dbReference>
<dbReference type="EMBL" id="ML996689">
    <property type="protein sequence ID" value="KAF2403998.1"/>
    <property type="molecule type" value="Genomic_DNA"/>
</dbReference>
<gene>
    <name evidence="1" type="ORF">EJ06DRAFT_489051</name>
</gene>
<name>A0A6G1I6S1_9PEZI</name>
<reference evidence="1" key="1">
    <citation type="journal article" date="2020" name="Stud. Mycol.">
        <title>101 Dothideomycetes genomes: a test case for predicting lifestyles and emergence of pathogens.</title>
        <authorList>
            <person name="Haridas S."/>
            <person name="Albert R."/>
            <person name="Binder M."/>
            <person name="Bloem J."/>
            <person name="Labutti K."/>
            <person name="Salamov A."/>
            <person name="Andreopoulos B."/>
            <person name="Baker S."/>
            <person name="Barry K."/>
            <person name="Bills G."/>
            <person name="Bluhm B."/>
            <person name="Cannon C."/>
            <person name="Castanera R."/>
            <person name="Culley D."/>
            <person name="Daum C."/>
            <person name="Ezra D."/>
            <person name="Gonzalez J."/>
            <person name="Henrissat B."/>
            <person name="Kuo A."/>
            <person name="Liang C."/>
            <person name="Lipzen A."/>
            <person name="Lutzoni F."/>
            <person name="Magnuson J."/>
            <person name="Mondo S."/>
            <person name="Nolan M."/>
            <person name="Ohm R."/>
            <person name="Pangilinan J."/>
            <person name="Park H.-J."/>
            <person name="Ramirez L."/>
            <person name="Alfaro M."/>
            <person name="Sun H."/>
            <person name="Tritt A."/>
            <person name="Yoshinaga Y."/>
            <person name="Zwiers L.-H."/>
            <person name="Turgeon B."/>
            <person name="Goodwin S."/>
            <person name="Spatafora J."/>
            <person name="Crous P."/>
            <person name="Grigoriev I."/>
        </authorList>
    </citation>
    <scope>NUCLEOTIDE SEQUENCE</scope>
    <source>
        <strain evidence="1">CBS 262.69</strain>
    </source>
</reference>
<dbReference type="AlphaFoldDB" id="A0A6G1I6S1"/>
<proteinExistence type="predicted"/>
<dbReference type="InterPro" id="IPR019531">
    <property type="entry name" value="Pmp4"/>
</dbReference>
<keyword evidence="2" id="KW-1185">Reference proteome</keyword>
<evidence type="ECO:0000313" key="1">
    <source>
        <dbReference type="EMBL" id="KAF2403998.1"/>
    </source>
</evidence>
<organism evidence="1 2">
    <name type="scientific">Trichodelitschia bisporula</name>
    <dbReference type="NCBI Taxonomy" id="703511"/>
    <lineage>
        <taxon>Eukaryota</taxon>
        <taxon>Fungi</taxon>
        <taxon>Dikarya</taxon>
        <taxon>Ascomycota</taxon>
        <taxon>Pezizomycotina</taxon>
        <taxon>Dothideomycetes</taxon>
        <taxon>Dothideomycetes incertae sedis</taxon>
        <taxon>Phaeotrichales</taxon>
        <taxon>Phaeotrichaceae</taxon>
        <taxon>Trichodelitschia</taxon>
    </lineage>
</organism>
<dbReference type="GO" id="GO:0005778">
    <property type="term" value="C:peroxisomal membrane"/>
    <property type="evidence" value="ECO:0007669"/>
    <property type="project" value="TreeGrafter"/>
</dbReference>
<dbReference type="PIRSF" id="PIRSF013674">
    <property type="entry name" value="PXMP4"/>
    <property type="match status" value="1"/>
</dbReference>
<dbReference type="Pfam" id="PF02466">
    <property type="entry name" value="Tim17"/>
    <property type="match status" value="1"/>
</dbReference>
<sequence length="220" mass="24678">MSSSHLTALHAALERAVLDPKYHDVLMLIKAVRNGLVYGTKVRFPHALVMIFLFRTAPLPTKLRLIFKATRTHARNLALFALLYKGTMLALRQTRAFQKEGPYDAFASGLVGGYFVFGRVRSSLNQQIVTYIFARVMLGLGALAIKPAAEGGLGVVGPEAAEVVRRNAWPCFASLSWAVVMVLFRYHPETLQGSLRSSMTYIYANADHWDSLRNWIWHNK</sequence>
<evidence type="ECO:0000313" key="2">
    <source>
        <dbReference type="Proteomes" id="UP000799640"/>
    </source>
</evidence>
<dbReference type="Proteomes" id="UP000799640">
    <property type="component" value="Unassembled WGS sequence"/>
</dbReference>
<dbReference type="PANTHER" id="PTHR15460:SF3">
    <property type="entry name" value="PEROXISOMAL MEMBRANE PROTEIN 4"/>
    <property type="match status" value="1"/>
</dbReference>
<accession>A0A6G1I6S1</accession>
<protein>
    <submittedName>
        <fullName evidence="1">Peroxisomal membrane protein 4</fullName>
    </submittedName>
</protein>
<dbReference type="OrthoDB" id="39659at2759"/>